<feature type="non-terminal residue" evidence="2">
    <location>
        <position position="1"/>
    </location>
</feature>
<dbReference type="InterPro" id="IPR036305">
    <property type="entry name" value="RGS_sf"/>
</dbReference>
<dbReference type="Gene3D" id="1.10.167.10">
    <property type="entry name" value="Regulator of G-protein Signalling 4, domain 2"/>
    <property type="match status" value="1"/>
</dbReference>
<organism evidence="2">
    <name type="scientific">Loa loa</name>
    <name type="common">Eye worm</name>
    <name type="synonym">Filaria loa</name>
    <dbReference type="NCBI Taxonomy" id="7209"/>
    <lineage>
        <taxon>Eukaryota</taxon>
        <taxon>Metazoa</taxon>
        <taxon>Ecdysozoa</taxon>
        <taxon>Nematoda</taxon>
        <taxon>Chromadorea</taxon>
        <taxon>Rhabditida</taxon>
        <taxon>Spirurina</taxon>
        <taxon>Spiruromorpha</taxon>
        <taxon>Filarioidea</taxon>
        <taxon>Onchocercidae</taxon>
        <taxon>Loa</taxon>
    </lineage>
</organism>
<dbReference type="AlphaFoldDB" id="A0A1S0TF02"/>
<name>A0A1S0TF02_LOALO</name>
<evidence type="ECO:0000313" key="2">
    <source>
        <dbReference type="EMBL" id="EFO12281.1"/>
    </source>
</evidence>
<proteinExistence type="predicted"/>
<dbReference type="PROSITE" id="PS50132">
    <property type="entry name" value="RGS"/>
    <property type="match status" value="1"/>
</dbReference>
<dbReference type="OrthoDB" id="196547at2759"/>
<dbReference type="EMBL" id="JH717219">
    <property type="protein sequence ID" value="EFO12281.1"/>
    <property type="molecule type" value="Genomic_DNA"/>
</dbReference>
<accession>A0A1S0TF02</accession>
<evidence type="ECO:0000259" key="1">
    <source>
        <dbReference type="PROSITE" id="PS50132"/>
    </source>
</evidence>
<dbReference type="GeneID" id="9953752"/>
<dbReference type="SUPFAM" id="SSF48097">
    <property type="entry name" value="Regulator of G-protein signaling, RGS"/>
    <property type="match status" value="1"/>
</dbReference>
<dbReference type="Pfam" id="PF00615">
    <property type="entry name" value="RGS"/>
    <property type="match status" value="1"/>
</dbReference>
<dbReference type="RefSeq" id="XP_003151788.1">
    <property type="nucleotide sequence ID" value="XM_003151740.1"/>
</dbReference>
<dbReference type="InParanoid" id="A0A1S0TF02"/>
<dbReference type="CTD" id="9953752"/>
<dbReference type="KEGG" id="loa:LOAG_16252"/>
<protein>
    <recommendedName>
        <fullName evidence="1">RGS domain-containing protein</fullName>
    </recommendedName>
</protein>
<gene>
    <name evidence="2" type="ORF">LOAG_16252</name>
</gene>
<dbReference type="InterPro" id="IPR044926">
    <property type="entry name" value="RGS_subdomain_2"/>
</dbReference>
<reference evidence="2" key="1">
    <citation type="submission" date="2012-04" db="EMBL/GenBank/DDBJ databases">
        <title>The Genome Sequence of Loa loa.</title>
        <authorList>
            <consortium name="The Broad Institute Genome Sequencing Platform"/>
            <consortium name="Broad Institute Genome Sequencing Center for Infectious Disease"/>
            <person name="Nutman T.B."/>
            <person name="Fink D.L."/>
            <person name="Russ C."/>
            <person name="Young S."/>
            <person name="Zeng Q."/>
            <person name="Gargeya S."/>
            <person name="Alvarado L."/>
            <person name="Berlin A."/>
            <person name="Chapman S.B."/>
            <person name="Chen Z."/>
            <person name="Freedman E."/>
            <person name="Gellesch M."/>
            <person name="Goldberg J."/>
            <person name="Griggs A."/>
            <person name="Gujja S."/>
            <person name="Heilman E.R."/>
            <person name="Heiman D."/>
            <person name="Howarth C."/>
            <person name="Mehta T."/>
            <person name="Neiman D."/>
            <person name="Pearson M."/>
            <person name="Roberts A."/>
            <person name="Saif S."/>
            <person name="Shea T."/>
            <person name="Shenoy N."/>
            <person name="Sisk P."/>
            <person name="Stolte C."/>
            <person name="Sykes S."/>
            <person name="White J."/>
            <person name="Yandava C."/>
            <person name="Haas B."/>
            <person name="Henn M.R."/>
            <person name="Nusbaum C."/>
            <person name="Birren B."/>
        </authorList>
    </citation>
    <scope>NUCLEOTIDE SEQUENCE [LARGE SCALE GENOMIC DNA]</scope>
</reference>
<dbReference type="InterPro" id="IPR016137">
    <property type="entry name" value="RGS"/>
</dbReference>
<feature type="domain" description="RGS" evidence="1">
    <location>
        <begin position="1"/>
        <end position="54"/>
    </location>
</feature>
<sequence length="60" mass="7081">IFLPFGLRQVIENRIETKDVDCTLFDEAIKHVEQVLKNDPYVRFLQSTEYNDLLIKLKGN</sequence>